<organism evidence="5 6">
    <name type="scientific">Allofournierella massiliensis</name>
    <dbReference type="NCBI Taxonomy" id="1650663"/>
    <lineage>
        <taxon>Bacteria</taxon>
        <taxon>Bacillati</taxon>
        <taxon>Bacillota</taxon>
        <taxon>Clostridia</taxon>
        <taxon>Eubacteriales</taxon>
        <taxon>Oscillospiraceae</taxon>
        <taxon>Allofournierella</taxon>
    </lineage>
</organism>
<dbReference type="Proteomes" id="UP000295184">
    <property type="component" value="Unassembled WGS sequence"/>
</dbReference>
<feature type="domain" description="4Fe-4S ferredoxin-type" evidence="4">
    <location>
        <begin position="294"/>
        <end position="313"/>
    </location>
</feature>
<dbReference type="Pfam" id="PF13187">
    <property type="entry name" value="Fer4_9"/>
    <property type="match status" value="1"/>
</dbReference>
<dbReference type="SUPFAM" id="SSF51430">
    <property type="entry name" value="NAD(P)-linked oxidoreductase"/>
    <property type="match status" value="1"/>
</dbReference>
<protein>
    <recommendedName>
        <fullName evidence="4">4Fe-4S ferredoxin-type domain-containing protein</fullName>
    </recommendedName>
</protein>
<dbReference type="CDD" id="cd19096">
    <property type="entry name" value="AKR_Fe-S_oxidoreductase"/>
    <property type="match status" value="1"/>
</dbReference>
<evidence type="ECO:0000313" key="5">
    <source>
        <dbReference type="EMBL" id="TCL60221.1"/>
    </source>
</evidence>
<evidence type="ECO:0000256" key="1">
    <source>
        <dbReference type="ARBA" id="ARBA00022723"/>
    </source>
</evidence>
<dbReference type="PROSITE" id="PS51379">
    <property type="entry name" value="4FE4S_FER_2"/>
    <property type="match status" value="2"/>
</dbReference>
<dbReference type="InterPro" id="IPR023210">
    <property type="entry name" value="NADP_OxRdtase_dom"/>
</dbReference>
<dbReference type="InterPro" id="IPR036812">
    <property type="entry name" value="NAD(P)_OxRdtase_dom_sf"/>
</dbReference>
<evidence type="ECO:0000259" key="4">
    <source>
        <dbReference type="PROSITE" id="PS51379"/>
    </source>
</evidence>
<accession>A0A4R1R422</accession>
<dbReference type="EMBL" id="SLUM01000004">
    <property type="protein sequence ID" value="TCL60221.1"/>
    <property type="molecule type" value="Genomic_DNA"/>
</dbReference>
<dbReference type="InterPro" id="IPR017900">
    <property type="entry name" value="4Fe4S_Fe_S_CS"/>
</dbReference>
<dbReference type="OrthoDB" id="9773828at2"/>
<proteinExistence type="predicted"/>
<dbReference type="RefSeq" id="WP_058965897.1">
    <property type="nucleotide sequence ID" value="NZ_CABKVM010000018.1"/>
</dbReference>
<evidence type="ECO:0000313" key="6">
    <source>
        <dbReference type="Proteomes" id="UP000295184"/>
    </source>
</evidence>
<dbReference type="GO" id="GO:0051536">
    <property type="term" value="F:iron-sulfur cluster binding"/>
    <property type="evidence" value="ECO:0007669"/>
    <property type="project" value="UniProtKB-KW"/>
</dbReference>
<sequence length="378" mass="41711">MEELFGTKKLGFGCMRLPLTGPAADPTSQVDFEKTCRMVDDFLAAGFCYFDTAHGYLNGKSETALRHCLTSRYPRERYLLADKLSNSFFKREEEIRPLFFSQLEACGVEYFDFYLMHAMNANYYPKYCACNAFAVARQLKEEGYIRHIGISFHDKPALLEQILTEQPDIEVVQIQFNYADYDSPSVESRVLYEICRRFQKPVIVMEPVRGGALANLPPQAAESFAGMEGSPAGYALRFAASFAGVGMVLSGMSDPAQMEENLGLFRDFRALSPREWQAVNGARAALAGLKSIGCTGCRYCVDGCPKAIAIPELFACANSRNLFNDMGAATYYGVCTRGGHGKAADCIGCGQCEAACPQHLPIRQLLAQVSAQFDTPAE</sequence>
<dbReference type="STRING" id="1650663.GCA_001486665_02774"/>
<keyword evidence="1" id="KW-0479">Metal-binding</keyword>
<feature type="domain" description="4Fe-4S ferredoxin-type" evidence="4">
    <location>
        <begin position="337"/>
        <end position="365"/>
    </location>
</feature>
<dbReference type="Gene3D" id="3.30.70.20">
    <property type="match status" value="1"/>
</dbReference>
<keyword evidence="2" id="KW-0408">Iron</keyword>
<dbReference type="PROSITE" id="PS00198">
    <property type="entry name" value="4FE4S_FER_1"/>
    <property type="match status" value="1"/>
</dbReference>
<dbReference type="GO" id="GO:0046872">
    <property type="term" value="F:metal ion binding"/>
    <property type="evidence" value="ECO:0007669"/>
    <property type="project" value="UniProtKB-KW"/>
</dbReference>
<comment type="caution">
    <text evidence="5">The sequence shown here is derived from an EMBL/GenBank/DDBJ whole genome shotgun (WGS) entry which is preliminary data.</text>
</comment>
<evidence type="ECO:0000256" key="2">
    <source>
        <dbReference type="ARBA" id="ARBA00023004"/>
    </source>
</evidence>
<reference evidence="5 6" key="1">
    <citation type="submission" date="2019-03" db="EMBL/GenBank/DDBJ databases">
        <title>Genomic Encyclopedia of Type Strains, Phase IV (KMG-IV): sequencing the most valuable type-strain genomes for metagenomic binning, comparative biology and taxonomic classification.</title>
        <authorList>
            <person name="Goeker M."/>
        </authorList>
    </citation>
    <scope>NUCLEOTIDE SEQUENCE [LARGE SCALE GENOMIC DNA]</scope>
    <source>
        <strain evidence="5 6">DSM 100451</strain>
    </source>
</reference>
<dbReference type="InterPro" id="IPR017896">
    <property type="entry name" value="4Fe4S_Fe-S-bd"/>
</dbReference>
<name>A0A4R1R422_9FIRM</name>
<keyword evidence="3" id="KW-0411">Iron-sulfur</keyword>
<dbReference type="InterPro" id="IPR053135">
    <property type="entry name" value="AKR2_Oxidoreductase"/>
</dbReference>
<dbReference type="SUPFAM" id="SSF46548">
    <property type="entry name" value="alpha-helical ferredoxin"/>
    <property type="match status" value="1"/>
</dbReference>
<dbReference type="PANTHER" id="PTHR43312">
    <property type="entry name" value="D-THREO-ALDOSE 1-DEHYDROGENASE"/>
    <property type="match status" value="1"/>
</dbReference>
<dbReference type="AlphaFoldDB" id="A0A4R1R422"/>
<dbReference type="Pfam" id="PF00248">
    <property type="entry name" value="Aldo_ket_red"/>
    <property type="match status" value="1"/>
</dbReference>
<dbReference type="Gene3D" id="3.20.20.100">
    <property type="entry name" value="NADP-dependent oxidoreductase domain"/>
    <property type="match status" value="1"/>
</dbReference>
<evidence type="ECO:0000256" key="3">
    <source>
        <dbReference type="ARBA" id="ARBA00023014"/>
    </source>
</evidence>
<dbReference type="PANTHER" id="PTHR43312:SF2">
    <property type="entry name" value="OXIDOREDUCTASE"/>
    <property type="match status" value="1"/>
</dbReference>
<gene>
    <name evidence="5" type="ORF">EDD77_104101</name>
</gene>